<reference evidence="3 4" key="1">
    <citation type="submission" date="2022-04" db="EMBL/GenBank/DDBJ databases">
        <title>Genome diversity in the genus Frankia.</title>
        <authorList>
            <person name="Carlos-Shanley C."/>
            <person name="Hahn D."/>
        </authorList>
    </citation>
    <scope>NUCLEOTIDE SEQUENCE [LARGE SCALE GENOMIC DNA]</scope>
    <source>
        <strain evidence="3 4">Ag45/Mut15</strain>
    </source>
</reference>
<protein>
    <submittedName>
        <fullName evidence="3">TIGR03857 family LLM class F420-dependent oxidoreductase</fullName>
    </submittedName>
</protein>
<comment type="caution">
    <text evidence="3">The sequence shown here is derived from an EMBL/GenBank/DDBJ whole genome shotgun (WGS) entry which is preliminary data.</text>
</comment>
<organism evidence="3 4">
    <name type="scientific">Frankia umida</name>
    <dbReference type="NCBI Taxonomy" id="573489"/>
    <lineage>
        <taxon>Bacteria</taxon>
        <taxon>Bacillati</taxon>
        <taxon>Actinomycetota</taxon>
        <taxon>Actinomycetes</taxon>
        <taxon>Frankiales</taxon>
        <taxon>Frankiaceae</taxon>
        <taxon>Frankia</taxon>
    </lineage>
</organism>
<dbReference type="Proteomes" id="UP001201873">
    <property type="component" value="Unassembled WGS sequence"/>
</dbReference>
<dbReference type="Pfam" id="PF00296">
    <property type="entry name" value="Bac_luciferase"/>
    <property type="match status" value="1"/>
</dbReference>
<evidence type="ECO:0000313" key="3">
    <source>
        <dbReference type="EMBL" id="MCK9878722.1"/>
    </source>
</evidence>
<dbReference type="PANTHER" id="PTHR43244">
    <property type="match status" value="1"/>
</dbReference>
<evidence type="ECO:0000256" key="1">
    <source>
        <dbReference type="ARBA" id="ARBA00023002"/>
    </source>
</evidence>
<dbReference type="CDD" id="cd01097">
    <property type="entry name" value="Tetrahydromethanopterin_reductase"/>
    <property type="match status" value="1"/>
</dbReference>
<dbReference type="Gene3D" id="3.20.20.30">
    <property type="entry name" value="Luciferase-like domain"/>
    <property type="match status" value="1"/>
</dbReference>
<keyword evidence="4" id="KW-1185">Reference proteome</keyword>
<feature type="domain" description="Luciferase-like" evidence="2">
    <location>
        <begin position="29"/>
        <end position="332"/>
    </location>
</feature>
<accession>A0ABT0K4T7</accession>
<dbReference type="RefSeq" id="WP_248826807.1">
    <property type="nucleotide sequence ID" value="NZ_JALKFT010000042.1"/>
</dbReference>
<gene>
    <name evidence="3" type="ORF">MXD59_23665</name>
</gene>
<dbReference type="EMBL" id="JALKFT010000042">
    <property type="protein sequence ID" value="MCK9878722.1"/>
    <property type="molecule type" value="Genomic_DNA"/>
</dbReference>
<dbReference type="InterPro" id="IPR011251">
    <property type="entry name" value="Luciferase-like_dom"/>
</dbReference>
<evidence type="ECO:0000313" key="4">
    <source>
        <dbReference type="Proteomes" id="UP001201873"/>
    </source>
</evidence>
<proteinExistence type="predicted"/>
<name>A0ABT0K4T7_9ACTN</name>
<dbReference type="NCBIfam" id="TIGR03857">
    <property type="entry name" value="F420_MSMEG_2249"/>
    <property type="match status" value="1"/>
</dbReference>
<evidence type="ECO:0000259" key="2">
    <source>
        <dbReference type="Pfam" id="PF00296"/>
    </source>
</evidence>
<dbReference type="PANTHER" id="PTHR43244:SF1">
    <property type="entry name" value="5,10-METHYLENETETRAHYDROMETHANOPTERIN REDUCTASE"/>
    <property type="match status" value="1"/>
</dbReference>
<keyword evidence="1" id="KW-0560">Oxidoreductase</keyword>
<dbReference type="InterPro" id="IPR050564">
    <property type="entry name" value="F420-G6PD/mer"/>
</dbReference>
<dbReference type="InterPro" id="IPR036661">
    <property type="entry name" value="Luciferase-like_sf"/>
</dbReference>
<dbReference type="SUPFAM" id="SSF51679">
    <property type="entry name" value="Bacterial luciferase-like"/>
    <property type="match status" value="1"/>
</dbReference>
<sequence>MTNETPTSETSAVQPTTLDGLGCYLLGGQPASAREIITEAAEAEALGLEVAFISERYNKKEAVTLSGAAGAVTERITIATGATNHNTRHPMVTAGFARTMQSLTGGRFVLGLGRGIPKVQDAHGIPRITTAELEDFVGIIRRLFRGETVRDHNGPAGSWPVLSIDPTLDEYLPMGIVAFGQNTLELAGRCFDQVVLHTYFTDETTVRCVETVKRAAEKAGRDPDAVKVWACFATIGDHIPEQRRLMKSVGRLGTYLQGYGRLLVRTNGWDEAVLDRFLADPVARARGLDIVGTPEQLEHAAELIPPQWLAAAATGSPAQCVAAVRHQFDLGCDGVIMHGSTPAELTPIVEEYRRTIDR</sequence>
<dbReference type="InterPro" id="IPR022378">
    <property type="entry name" value="F420_OxRdatse_MSMEG2249_pred"/>
</dbReference>